<dbReference type="Proteomes" id="UP000190961">
    <property type="component" value="Unassembled WGS sequence"/>
</dbReference>
<keyword evidence="2" id="KW-1185">Reference proteome</keyword>
<dbReference type="STRING" id="688867.SAMN05660236_2386"/>
<evidence type="ECO:0000313" key="2">
    <source>
        <dbReference type="Proteomes" id="UP000190961"/>
    </source>
</evidence>
<protein>
    <submittedName>
        <fullName evidence="1">Uncharacterized protein</fullName>
    </submittedName>
</protein>
<dbReference type="OrthoDB" id="1351088at2"/>
<proteinExistence type="predicted"/>
<evidence type="ECO:0000313" key="1">
    <source>
        <dbReference type="EMBL" id="SKC65061.1"/>
    </source>
</evidence>
<dbReference type="AlphaFoldDB" id="A0A1T5KN57"/>
<gene>
    <name evidence="1" type="ORF">SAMN05660236_2386</name>
</gene>
<name>A0A1T5KN57_9BACT</name>
<dbReference type="RefSeq" id="WP_079686839.1">
    <property type="nucleotide sequence ID" value="NZ_FUZU01000001.1"/>
</dbReference>
<reference evidence="1 2" key="1">
    <citation type="submission" date="2017-02" db="EMBL/GenBank/DDBJ databases">
        <authorList>
            <person name="Peterson S.W."/>
        </authorList>
    </citation>
    <scope>NUCLEOTIDE SEQUENCE [LARGE SCALE GENOMIC DNA]</scope>
    <source>
        <strain evidence="1 2">DSM 25262</strain>
    </source>
</reference>
<sequence length="183" mass="20477">MRLLYLYIIFLFANGCTPSLRSPQRSFDSFILWRTGHDAETIQQIPLNSNDASVRSKNESFVHVKFNIKGYGEVSVPINTKTVEGSEALQADISQCKSILLTYKANHEFIVQLRQTGIHGGIHNQITLPGSEIFTMVTIPFTEFKGGVKPLDLKDVSKFNFAFLSNDPEDGFAELKISGFSIQ</sequence>
<accession>A0A1T5KN57</accession>
<dbReference type="EMBL" id="FUZU01000001">
    <property type="protein sequence ID" value="SKC65061.1"/>
    <property type="molecule type" value="Genomic_DNA"/>
</dbReference>
<organism evidence="1 2">
    <name type="scientific">Ohtaekwangia koreensis</name>
    <dbReference type="NCBI Taxonomy" id="688867"/>
    <lineage>
        <taxon>Bacteria</taxon>
        <taxon>Pseudomonadati</taxon>
        <taxon>Bacteroidota</taxon>
        <taxon>Cytophagia</taxon>
        <taxon>Cytophagales</taxon>
        <taxon>Fulvivirgaceae</taxon>
        <taxon>Ohtaekwangia</taxon>
    </lineage>
</organism>